<proteinExistence type="predicted"/>
<sequence>MLIKLELNNIDELTDEETAGVENLFLSCAEGTHVAIADRNTLKALLNFTHLSSRALGSIRNMLSKFSFIANLEKEISFYVQISSDTADPEFTEDLWKLPLSWFSDSQLCTRTILLAENLNDAFFYAFSSPVLSRHADLLKELTVNYELVNGGGDTTADVLAHVADEKRFTICVTDSDQYSPGASEKRTARRCRAVIRACRWPCDLAVINARTVENLIPPAMVRASTNSPHAHRAANDVEYLLANDLLPVARFSDLKSGLHLSKIFSYTDQNAIADWKLLGERLVGHGQLDERCIEQWSCQHDRHNCDQNCCRIVAGYGVRTLSNLVAWLKAEPSAGIVPLLEVPTESPLRTVADRVVELCLAMKIQRV</sequence>
<dbReference type="Proteomes" id="UP001595462">
    <property type="component" value="Unassembled WGS sequence"/>
</dbReference>
<evidence type="ECO:0000313" key="2">
    <source>
        <dbReference type="Proteomes" id="UP001595462"/>
    </source>
</evidence>
<comment type="caution">
    <text evidence="1">The sequence shown here is derived from an EMBL/GenBank/DDBJ whole genome shotgun (WGS) entry which is preliminary data.</text>
</comment>
<name>A0ABV7ET99_9GAMM</name>
<dbReference type="RefSeq" id="WP_380689907.1">
    <property type="nucleotide sequence ID" value="NZ_JBHRSS010000004.1"/>
</dbReference>
<evidence type="ECO:0000313" key="1">
    <source>
        <dbReference type="EMBL" id="MFC3104610.1"/>
    </source>
</evidence>
<keyword evidence="2" id="KW-1185">Reference proteome</keyword>
<dbReference type="EMBL" id="JBHRSS010000004">
    <property type="protein sequence ID" value="MFC3104610.1"/>
    <property type="molecule type" value="Genomic_DNA"/>
</dbReference>
<organism evidence="1 2">
    <name type="scientific">Salinisphaera aquimarina</name>
    <dbReference type="NCBI Taxonomy" id="2094031"/>
    <lineage>
        <taxon>Bacteria</taxon>
        <taxon>Pseudomonadati</taxon>
        <taxon>Pseudomonadota</taxon>
        <taxon>Gammaproteobacteria</taxon>
        <taxon>Salinisphaerales</taxon>
        <taxon>Salinisphaeraceae</taxon>
        <taxon>Salinisphaera</taxon>
    </lineage>
</organism>
<accession>A0ABV7ET99</accession>
<reference evidence="2" key="1">
    <citation type="journal article" date="2019" name="Int. J. Syst. Evol. Microbiol.">
        <title>The Global Catalogue of Microorganisms (GCM) 10K type strain sequencing project: providing services to taxonomists for standard genome sequencing and annotation.</title>
        <authorList>
            <consortium name="The Broad Institute Genomics Platform"/>
            <consortium name="The Broad Institute Genome Sequencing Center for Infectious Disease"/>
            <person name="Wu L."/>
            <person name="Ma J."/>
        </authorList>
    </citation>
    <scope>NUCLEOTIDE SEQUENCE [LARGE SCALE GENOMIC DNA]</scope>
    <source>
        <strain evidence="2">KCTC 52640</strain>
    </source>
</reference>
<gene>
    <name evidence="1" type="ORF">ACFOSU_12010</name>
</gene>
<protein>
    <submittedName>
        <fullName evidence="1">Uncharacterized protein</fullName>
    </submittedName>
</protein>